<evidence type="ECO:0000256" key="3">
    <source>
        <dbReference type="ARBA" id="ARBA00022603"/>
    </source>
</evidence>
<dbReference type="EMBL" id="JBDODL010000005">
    <property type="protein sequence ID" value="MES1918001.1"/>
    <property type="molecule type" value="Genomic_DNA"/>
</dbReference>
<keyword evidence="3" id="KW-0489">Methyltransferase</keyword>
<evidence type="ECO:0000313" key="6">
    <source>
        <dbReference type="EMBL" id="MES1918001.1"/>
    </source>
</evidence>
<evidence type="ECO:0000256" key="1">
    <source>
        <dbReference type="ARBA" id="ARBA00010086"/>
    </source>
</evidence>
<keyword evidence="4" id="KW-0808">Transferase</keyword>
<dbReference type="Pfam" id="PF07942">
    <property type="entry name" value="CARME"/>
    <property type="match status" value="1"/>
</dbReference>
<keyword evidence="7" id="KW-1185">Reference proteome</keyword>
<dbReference type="PANTHER" id="PTHR12303:SF6">
    <property type="entry name" value="CARNOSINE N-METHYLTRANSFERASE"/>
    <property type="match status" value="1"/>
</dbReference>
<dbReference type="EC" id="2.1.1.22" evidence="2"/>
<dbReference type="InterPro" id="IPR012901">
    <property type="entry name" value="CARME"/>
</dbReference>
<organism evidence="6 7">
    <name type="scientific">Bonamia ostreae</name>
    <dbReference type="NCBI Taxonomy" id="126728"/>
    <lineage>
        <taxon>Eukaryota</taxon>
        <taxon>Sar</taxon>
        <taxon>Rhizaria</taxon>
        <taxon>Endomyxa</taxon>
        <taxon>Ascetosporea</taxon>
        <taxon>Haplosporida</taxon>
        <taxon>Bonamia</taxon>
    </lineage>
</organism>
<evidence type="ECO:0000256" key="2">
    <source>
        <dbReference type="ARBA" id="ARBA00012003"/>
    </source>
</evidence>
<comment type="caution">
    <text evidence="6">The sequence shown here is derived from an EMBL/GenBank/DDBJ whole genome shotgun (WGS) entry which is preliminary data.</text>
</comment>
<dbReference type="SMART" id="SM01296">
    <property type="entry name" value="N2227"/>
    <property type="match status" value="1"/>
</dbReference>
<reference evidence="6 7" key="1">
    <citation type="journal article" date="2024" name="BMC Biol.">
        <title>Comparative genomics of Ascetosporea gives new insight into the evolutionary basis for animal parasitism in Rhizaria.</title>
        <authorList>
            <person name="Hiltunen Thoren M."/>
            <person name="Onut-Brannstrom I."/>
            <person name="Alfjorden A."/>
            <person name="Peckova H."/>
            <person name="Swords F."/>
            <person name="Hooper C."/>
            <person name="Holzer A.S."/>
            <person name="Bass D."/>
            <person name="Burki F."/>
        </authorList>
    </citation>
    <scope>NUCLEOTIDE SEQUENCE [LARGE SCALE GENOMIC DNA]</scope>
    <source>
        <strain evidence="6">20-A016</strain>
    </source>
</reference>
<keyword evidence="5" id="KW-0949">S-adenosyl-L-methionine</keyword>
<dbReference type="PANTHER" id="PTHR12303">
    <property type="entry name" value="CARNOSINE N-METHYLTRANSFERASE"/>
    <property type="match status" value="1"/>
</dbReference>
<dbReference type="SUPFAM" id="SSF53335">
    <property type="entry name" value="S-adenosyl-L-methionine-dependent methyltransferases"/>
    <property type="match status" value="1"/>
</dbReference>
<protein>
    <recommendedName>
        <fullName evidence="2">carnosine N-methyltransferase</fullName>
        <ecNumber evidence="2">2.1.1.22</ecNumber>
    </recommendedName>
</protein>
<dbReference type="Gene3D" id="3.40.50.150">
    <property type="entry name" value="Vaccinia Virus protein VP39"/>
    <property type="match status" value="1"/>
</dbReference>
<evidence type="ECO:0000313" key="7">
    <source>
        <dbReference type="Proteomes" id="UP001439008"/>
    </source>
</evidence>
<evidence type="ECO:0000256" key="5">
    <source>
        <dbReference type="ARBA" id="ARBA00022691"/>
    </source>
</evidence>
<dbReference type="InterPro" id="IPR029063">
    <property type="entry name" value="SAM-dependent_MTases_sf"/>
</dbReference>
<name>A0ABV2AE82_9EUKA</name>
<comment type="similarity">
    <text evidence="1">Belongs to the carnosine N-methyltransferase family.</text>
</comment>
<dbReference type="Proteomes" id="UP001439008">
    <property type="component" value="Unassembled WGS sequence"/>
</dbReference>
<gene>
    <name evidence="6" type="ORF">MHBO_000035</name>
</gene>
<proteinExistence type="inferred from homology"/>
<sequence>MSKLDEDESEYHHLRDVADSMNRYSEILAKRIRKKERDFGYLLPKYRKMVPDFKMKMKICENLIKENQKFLSAVSENALEHFRLDLKEQFCGKKVFEEKRKKEQSLLKTEKILSTLKQCCRDWSEEGAFERRQSYGVVLDELEHLYPDISKRTKIKVLNPGCGLARLTWEIAKRGFASQGNEFSYFMLFTSHYILNRANKNSETVYPFVHVTKNNYSFRDQSRSVNFPDVDTSELPTEGNFSMVAGDFLEVYGNIEEMGKWDVVVSAFFLDTARNPLQYLETISRLLRVGGYFINFGPLLYHYADNPNEFSIELSLEQLRANLRDFGLELIKEESNLESEYCANVKSMQKTVYNSFLWVCKKFEADEKQAIFDGEKSRLGGLRKVPDYYNSKIYIFRIYILKVSSHIFQLFQCISHAGDSYCERQNKQI</sequence>
<accession>A0ABV2AE82</accession>
<evidence type="ECO:0000256" key="4">
    <source>
        <dbReference type="ARBA" id="ARBA00022679"/>
    </source>
</evidence>